<feature type="coiled-coil region" evidence="1">
    <location>
        <begin position="237"/>
        <end position="264"/>
    </location>
</feature>
<keyword evidence="3" id="KW-1185">Reference proteome</keyword>
<evidence type="ECO:0000256" key="1">
    <source>
        <dbReference type="SAM" id="Coils"/>
    </source>
</evidence>
<comment type="caution">
    <text evidence="2">The sequence shown here is derived from an EMBL/GenBank/DDBJ whole genome shotgun (WGS) entry which is preliminary data.</text>
</comment>
<accession>A0ABP8IN17</accession>
<organism evidence="2 3">
    <name type="scientific">Hymenobacter saemangeumensis</name>
    <dbReference type="NCBI Taxonomy" id="1084522"/>
    <lineage>
        <taxon>Bacteria</taxon>
        <taxon>Pseudomonadati</taxon>
        <taxon>Bacteroidota</taxon>
        <taxon>Cytophagia</taxon>
        <taxon>Cytophagales</taxon>
        <taxon>Hymenobacteraceae</taxon>
        <taxon>Hymenobacter</taxon>
    </lineage>
</organism>
<dbReference type="RefSeq" id="WP_345237209.1">
    <property type="nucleotide sequence ID" value="NZ_BAABGZ010000070.1"/>
</dbReference>
<proteinExistence type="predicted"/>
<dbReference type="Proteomes" id="UP001501153">
    <property type="component" value="Unassembled WGS sequence"/>
</dbReference>
<dbReference type="EMBL" id="BAABGZ010000070">
    <property type="protein sequence ID" value="GAA4363919.1"/>
    <property type="molecule type" value="Genomic_DNA"/>
</dbReference>
<keyword evidence="1" id="KW-0175">Coiled coil</keyword>
<name>A0ABP8IN17_9BACT</name>
<evidence type="ECO:0000313" key="2">
    <source>
        <dbReference type="EMBL" id="GAA4363919.1"/>
    </source>
</evidence>
<sequence length="270" mass="31595">MSTSRIKRIEDFEKFYSQSTQTFKRFLKQDEAAQEFERLYMLNVCPGSRNGGTNPRIVEISWGHRLFESIARDRSWQALTENGATLLYERSDTGHVIVSLYPAYTNTRKPIESSITLAIWKDPAFLNQPRYLQRHWNQFVAYMECTSLDGNPTWKQRLDVWYLRHFKHLIIADKWMPVKALEYAKDVLKYVLTVGLSGSIIYLVTVLTAKPADNKAELEIKQVRSEVRAITTRIDNALQSQAQLKAYQASMQRLEVKTDRLLKQVEKRRR</sequence>
<gene>
    <name evidence="2" type="ORF">GCM10023185_32990</name>
</gene>
<protein>
    <submittedName>
        <fullName evidence="2">Uncharacterized protein</fullName>
    </submittedName>
</protein>
<reference evidence="3" key="1">
    <citation type="journal article" date="2019" name="Int. J. Syst. Evol. Microbiol.">
        <title>The Global Catalogue of Microorganisms (GCM) 10K type strain sequencing project: providing services to taxonomists for standard genome sequencing and annotation.</title>
        <authorList>
            <consortium name="The Broad Institute Genomics Platform"/>
            <consortium name="The Broad Institute Genome Sequencing Center for Infectious Disease"/>
            <person name="Wu L."/>
            <person name="Ma J."/>
        </authorList>
    </citation>
    <scope>NUCLEOTIDE SEQUENCE [LARGE SCALE GENOMIC DNA]</scope>
    <source>
        <strain evidence="3">JCM 17923</strain>
    </source>
</reference>
<evidence type="ECO:0000313" key="3">
    <source>
        <dbReference type="Proteomes" id="UP001501153"/>
    </source>
</evidence>